<dbReference type="SFLD" id="SFLDF00002">
    <property type="entry name" value="enolase"/>
    <property type="match status" value="1"/>
</dbReference>
<evidence type="ECO:0000256" key="8">
    <source>
        <dbReference type="ARBA" id="ARBA00022842"/>
    </source>
</evidence>
<proteinExistence type="inferred from homology"/>
<keyword evidence="10 11" id="KW-0456">Lyase</keyword>
<evidence type="ECO:0000256" key="5">
    <source>
        <dbReference type="ARBA" id="ARBA00022490"/>
    </source>
</evidence>
<dbReference type="GO" id="GO:0000287">
    <property type="term" value="F:magnesium ion binding"/>
    <property type="evidence" value="ECO:0007669"/>
    <property type="project" value="UniProtKB-UniRule"/>
</dbReference>
<comment type="catalytic activity">
    <reaction evidence="11">
        <text>(2R)-2-phosphoglycerate = phosphoenolpyruvate + H2O</text>
        <dbReference type="Rhea" id="RHEA:10164"/>
        <dbReference type="ChEBI" id="CHEBI:15377"/>
        <dbReference type="ChEBI" id="CHEBI:58289"/>
        <dbReference type="ChEBI" id="CHEBI:58702"/>
        <dbReference type="EC" id="4.2.1.11"/>
    </reaction>
</comment>
<dbReference type="SFLD" id="SFLDS00001">
    <property type="entry name" value="Enolase"/>
    <property type="match status" value="1"/>
</dbReference>
<reference evidence="18" key="1">
    <citation type="submission" date="2020-07" db="EMBL/GenBank/DDBJ databases">
        <title>novel species isolated from the respiratory tract of Marmot.</title>
        <authorList>
            <person name="Zhang G."/>
        </authorList>
    </citation>
    <scope>NUCLEOTIDE SEQUENCE [LARGE SCALE GENOMIC DNA]</scope>
    <source>
        <strain evidence="18">686</strain>
    </source>
</reference>
<dbReference type="PIRSF" id="PIRSF001400">
    <property type="entry name" value="Enolase"/>
    <property type="match status" value="1"/>
</dbReference>
<feature type="domain" description="Enolase N-terminal" evidence="16">
    <location>
        <begin position="4"/>
        <end position="133"/>
    </location>
</feature>
<dbReference type="GO" id="GO:0004634">
    <property type="term" value="F:phosphopyruvate hydratase activity"/>
    <property type="evidence" value="ECO:0007669"/>
    <property type="project" value="UniProtKB-UniRule"/>
</dbReference>
<dbReference type="Gene3D" id="3.30.390.10">
    <property type="entry name" value="Enolase-like, N-terminal domain"/>
    <property type="match status" value="1"/>
</dbReference>
<feature type="active site" description="Proton donor" evidence="11 12">
    <location>
        <position position="204"/>
    </location>
</feature>
<feature type="binding site" evidence="11 14">
    <location>
        <position position="282"/>
    </location>
    <ligand>
        <name>Mg(2+)</name>
        <dbReference type="ChEBI" id="CHEBI:18420"/>
    </ligand>
</feature>
<feature type="binding site" evidence="11">
    <location>
        <position position="364"/>
    </location>
    <ligand>
        <name>(2R)-2-phosphoglycerate</name>
        <dbReference type="ChEBI" id="CHEBI:58289"/>
    </ligand>
</feature>
<evidence type="ECO:0000259" key="15">
    <source>
        <dbReference type="SMART" id="SM01192"/>
    </source>
</evidence>
<feature type="binding site" evidence="13">
    <location>
        <position position="163"/>
    </location>
    <ligand>
        <name>substrate</name>
    </ligand>
</feature>
<keyword evidence="8 11" id="KW-0460">Magnesium</keyword>
<evidence type="ECO:0000256" key="13">
    <source>
        <dbReference type="PIRSR" id="PIRSR001400-2"/>
    </source>
</evidence>
<dbReference type="KEGG" id="gji:H1R19_07625"/>
<dbReference type="SFLD" id="SFLDG00178">
    <property type="entry name" value="enolase"/>
    <property type="match status" value="1"/>
</dbReference>
<comment type="similarity">
    <text evidence="2 11">Belongs to the enolase family.</text>
</comment>
<dbReference type="FunFam" id="3.30.390.10:FF:000001">
    <property type="entry name" value="Enolase"/>
    <property type="match status" value="1"/>
</dbReference>
<dbReference type="RefSeq" id="WP_188329869.1">
    <property type="nucleotide sequence ID" value="NZ_CP059491.1"/>
</dbReference>
<dbReference type="GO" id="GO:0005576">
    <property type="term" value="C:extracellular region"/>
    <property type="evidence" value="ECO:0007669"/>
    <property type="project" value="UniProtKB-SubCell"/>
</dbReference>
<dbReference type="InterPro" id="IPR020809">
    <property type="entry name" value="Enolase_CS"/>
</dbReference>
<dbReference type="InterPro" id="IPR020810">
    <property type="entry name" value="Enolase_C"/>
</dbReference>
<comment type="cofactor">
    <cofactor evidence="14">
        <name>Mg(2+)</name>
        <dbReference type="ChEBI" id="CHEBI:18420"/>
    </cofactor>
    <text evidence="14">Mg(2+) is required for catalysis and for stabilizing the dimer.</text>
</comment>
<keyword evidence="17" id="KW-0670">Pyruvate</keyword>
<evidence type="ECO:0000313" key="17">
    <source>
        <dbReference type="EMBL" id="QMT02978.1"/>
    </source>
</evidence>
<sequence>MAIIEQVGAREILDSRGNPTVEVEVVLDDGTFTRAAVPSGASTGEHEAVELRDGGERYLGKGVTKAVEGVLGDLAPAVIGIEAEEQRLVDQALLDCDGTPDKSRIGANALLGVSLAVAKGAAESAGLPLFRYIGGPNAHILPVPMMNIINGGEHADNGIDFQEFMIAPVGAPTFKEALRCGAEVYHALKSVLNKQGLSTALGDEGGFAPDLPNTDAAIAVIGEAVGKAGYNFGRDVVIALDAASTEFFSNGAYKLEGKELGADDMVSFYEKLISDFPIVSIEDGLAEDDWDGWAKLTESIGDRVQLVGDDLFVTNPERLEEGISKGIANALLVKVNQIGTLTETLDAVALAHNNGYKTMMSHRSGETEDTTIADLAVACSCGQIKTGAPARSERVAKYNQLLRIEEGLGDAARYAGDLAFPRFSFGS</sequence>
<gene>
    <name evidence="11 17" type="primary">eno</name>
    <name evidence="17" type="ORF">H1R19_07625</name>
</gene>
<evidence type="ECO:0000313" key="18">
    <source>
        <dbReference type="Proteomes" id="UP000515663"/>
    </source>
</evidence>
<dbReference type="InterPro" id="IPR000941">
    <property type="entry name" value="Enolase"/>
</dbReference>
<dbReference type="AlphaFoldDB" id="A0A7D7LYP0"/>
<dbReference type="Proteomes" id="UP000515663">
    <property type="component" value="Chromosome"/>
</dbReference>
<evidence type="ECO:0000256" key="2">
    <source>
        <dbReference type="ARBA" id="ARBA00009604"/>
    </source>
</evidence>
<evidence type="ECO:0000256" key="6">
    <source>
        <dbReference type="ARBA" id="ARBA00022525"/>
    </source>
</evidence>
<dbReference type="PROSITE" id="PS00164">
    <property type="entry name" value="ENOLASE"/>
    <property type="match status" value="1"/>
</dbReference>
<name>A0A7D7LYP0_9ACTN</name>
<evidence type="ECO:0000256" key="1">
    <source>
        <dbReference type="ARBA" id="ARBA00005031"/>
    </source>
</evidence>
<evidence type="ECO:0000256" key="3">
    <source>
        <dbReference type="ARBA" id="ARBA00012058"/>
    </source>
</evidence>
<dbReference type="UniPathway" id="UPA00109">
    <property type="reaction ID" value="UER00187"/>
</dbReference>
<dbReference type="FunFam" id="3.20.20.120:FF:000001">
    <property type="entry name" value="Enolase"/>
    <property type="match status" value="1"/>
</dbReference>
<dbReference type="Gene3D" id="3.20.20.120">
    <property type="entry name" value="Enolase-like C-terminal domain"/>
    <property type="match status" value="1"/>
</dbReference>
<evidence type="ECO:0000256" key="4">
    <source>
        <dbReference type="ARBA" id="ARBA00017068"/>
    </source>
</evidence>
<dbReference type="InterPro" id="IPR029017">
    <property type="entry name" value="Enolase-like_N"/>
</dbReference>
<feature type="binding site" evidence="13">
    <location>
        <position position="309"/>
    </location>
    <ligand>
        <name>substrate</name>
    </ligand>
</feature>
<evidence type="ECO:0000259" key="16">
    <source>
        <dbReference type="SMART" id="SM01193"/>
    </source>
</evidence>
<dbReference type="Pfam" id="PF00113">
    <property type="entry name" value="Enolase_C"/>
    <property type="match status" value="1"/>
</dbReference>
<evidence type="ECO:0000256" key="7">
    <source>
        <dbReference type="ARBA" id="ARBA00022723"/>
    </source>
</evidence>
<dbReference type="InterPro" id="IPR020811">
    <property type="entry name" value="Enolase_N"/>
</dbReference>
<comment type="cofactor">
    <cofactor evidence="11">
        <name>Mg(2+)</name>
        <dbReference type="ChEBI" id="CHEBI:18420"/>
    </cofactor>
    <text evidence="11">Binds a second Mg(2+) ion via substrate during catalysis.</text>
</comment>
<dbReference type="SUPFAM" id="SSF54826">
    <property type="entry name" value="Enolase N-terminal domain-like"/>
    <property type="match status" value="1"/>
</dbReference>
<evidence type="ECO:0000256" key="12">
    <source>
        <dbReference type="PIRSR" id="PIRSR001400-1"/>
    </source>
</evidence>
<dbReference type="SUPFAM" id="SSF51604">
    <property type="entry name" value="Enolase C-terminal domain-like"/>
    <property type="match status" value="1"/>
</dbReference>
<dbReference type="HAMAP" id="MF_00318">
    <property type="entry name" value="Enolase"/>
    <property type="match status" value="1"/>
</dbReference>
<accession>A0A7D7LYP0</accession>
<dbReference type="EC" id="4.2.1.11" evidence="3 11"/>
<comment type="pathway">
    <text evidence="1 11">Carbohydrate degradation; glycolysis; pyruvate from D-glyceraldehyde 3-phosphate: step 4/5.</text>
</comment>
<protein>
    <recommendedName>
        <fullName evidence="4 11">Enolase</fullName>
        <ecNumber evidence="3 11">4.2.1.11</ecNumber>
    </recommendedName>
    <alternativeName>
        <fullName evidence="11">2-phospho-D-glycerate hydro-lyase</fullName>
    </alternativeName>
    <alternativeName>
        <fullName evidence="11">2-phosphoglycerate dehydratase</fullName>
    </alternativeName>
</protein>
<comment type="function">
    <text evidence="11">Catalyzes the reversible conversion of 2-phosphoglycerate (2-PG) into phosphoenolpyruvate (PEP). It is essential for the degradation of carbohydrates via glycolysis.</text>
</comment>
<dbReference type="CDD" id="cd03313">
    <property type="entry name" value="enolase"/>
    <property type="match status" value="1"/>
</dbReference>
<dbReference type="GO" id="GO:0006096">
    <property type="term" value="P:glycolytic process"/>
    <property type="evidence" value="ECO:0007669"/>
    <property type="project" value="UniProtKB-UniRule"/>
</dbReference>
<dbReference type="Pfam" id="PF03952">
    <property type="entry name" value="Enolase_N"/>
    <property type="match status" value="1"/>
</dbReference>
<comment type="subcellular location">
    <subcellularLocation>
        <location evidence="11">Cytoplasm</location>
    </subcellularLocation>
    <subcellularLocation>
        <location evidence="11">Secreted</location>
    </subcellularLocation>
    <subcellularLocation>
        <location evidence="11">Cell surface</location>
    </subcellularLocation>
    <text evidence="11">Fractions of enolase are present in both the cytoplasm and on the cell surface.</text>
</comment>
<feature type="domain" description="Enolase C-terminal TIM barrel" evidence="15">
    <location>
        <begin position="138"/>
        <end position="422"/>
    </location>
</feature>
<dbReference type="GO" id="GO:0009986">
    <property type="term" value="C:cell surface"/>
    <property type="evidence" value="ECO:0007669"/>
    <property type="project" value="UniProtKB-SubCell"/>
</dbReference>
<feature type="binding site" evidence="11">
    <location>
        <position position="334"/>
    </location>
    <ligand>
        <name>(2R)-2-phosphoglycerate</name>
        <dbReference type="ChEBI" id="CHEBI:58289"/>
    </ligand>
</feature>
<dbReference type="EMBL" id="CP059491">
    <property type="protein sequence ID" value="QMT02978.1"/>
    <property type="molecule type" value="Genomic_DNA"/>
</dbReference>
<dbReference type="SMART" id="SM01192">
    <property type="entry name" value="Enolase_C"/>
    <property type="match status" value="1"/>
</dbReference>
<dbReference type="SMART" id="SM01193">
    <property type="entry name" value="Enolase_N"/>
    <property type="match status" value="1"/>
</dbReference>
<keyword evidence="6 11" id="KW-0964">Secreted</keyword>
<feature type="binding site" evidence="11">
    <location>
        <position position="363"/>
    </location>
    <ligand>
        <name>(2R)-2-phosphoglycerate</name>
        <dbReference type="ChEBI" id="CHEBI:58289"/>
    </ligand>
</feature>
<feature type="binding site" evidence="13">
    <location>
        <begin position="361"/>
        <end position="364"/>
    </location>
    <ligand>
        <name>substrate</name>
    </ligand>
</feature>
<dbReference type="InterPro" id="IPR036849">
    <property type="entry name" value="Enolase-like_C_sf"/>
</dbReference>
<dbReference type="PRINTS" id="PR00148">
    <property type="entry name" value="ENOLASE"/>
</dbReference>
<evidence type="ECO:0000256" key="9">
    <source>
        <dbReference type="ARBA" id="ARBA00023152"/>
    </source>
</evidence>
<dbReference type="NCBIfam" id="TIGR01060">
    <property type="entry name" value="eno"/>
    <property type="match status" value="1"/>
</dbReference>
<keyword evidence="5 11" id="KW-0963">Cytoplasm</keyword>
<feature type="binding site" evidence="13">
    <location>
        <position position="154"/>
    </location>
    <ligand>
        <name>substrate</name>
    </ligand>
</feature>
<feature type="active site" description="Proton acceptor" evidence="11 12">
    <location>
        <position position="334"/>
    </location>
</feature>
<feature type="binding site" evidence="11 14">
    <location>
        <position position="241"/>
    </location>
    <ligand>
        <name>Mg(2+)</name>
        <dbReference type="ChEBI" id="CHEBI:18420"/>
    </ligand>
</feature>
<keyword evidence="9 11" id="KW-0324">Glycolysis</keyword>
<keyword evidence="7 11" id="KW-0479">Metal-binding</keyword>
<organism evidence="17 18">
    <name type="scientific">Gordonia jinghuaiqii</name>
    <dbReference type="NCBI Taxonomy" id="2758710"/>
    <lineage>
        <taxon>Bacteria</taxon>
        <taxon>Bacillati</taxon>
        <taxon>Actinomycetota</taxon>
        <taxon>Actinomycetes</taxon>
        <taxon>Mycobacteriales</taxon>
        <taxon>Gordoniaceae</taxon>
        <taxon>Gordonia</taxon>
    </lineage>
</organism>
<dbReference type="PANTHER" id="PTHR11902:SF1">
    <property type="entry name" value="ENOLASE"/>
    <property type="match status" value="1"/>
</dbReference>
<feature type="binding site" evidence="11">
    <location>
        <position position="385"/>
    </location>
    <ligand>
        <name>(2R)-2-phosphoglycerate</name>
        <dbReference type="ChEBI" id="CHEBI:58289"/>
    </ligand>
</feature>
<keyword evidence="18" id="KW-1185">Reference proteome</keyword>
<feature type="binding site" evidence="13">
    <location>
        <position position="282"/>
    </location>
    <ligand>
        <name>substrate</name>
    </ligand>
</feature>
<feature type="binding site" evidence="11 14">
    <location>
        <position position="309"/>
    </location>
    <ligand>
        <name>Mg(2+)</name>
        <dbReference type="ChEBI" id="CHEBI:18420"/>
    </ligand>
</feature>
<evidence type="ECO:0000256" key="10">
    <source>
        <dbReference type="ARBA" id="ARBA00023239"/>
    </source>
</evidence>
<feature type="binding site" evidence="11">
    <location>
        <position position="162"/>
    </location>
    <ligand>
        <name>(2R)-2-phosphoglycerate</name>
        <dbReference type="ChEBI" id="CHEBI:58289"/>
    </ligand>
</feature>
<evidence type="ECO:0000256" key="14">
    <source>
        <dbReference type="PIRSR" id="PIRSR001400-3"/>
    </source>
</evidence>
<dbReference type="PANTHER" id="PTHR11902">
    <property type="entry name" value="ENOLASE"/>
    <property type="match status" value="1"/>
</dbReference>
<feature type="binding site" evidence="13">
    <location>
        <position position="385"/>
    </location>
    <ligand>
        <name>substrate</name>
    </ligand>
</feature>
<evidence type="ECO:0000256" key="11">
    <source>
        <dbReference type="HAMAP-Rule" id="MF_00318"/>
    </source>
</evidence>
<dbReference type="GO" id="GO:0000015">
    <property type="term" value="C:phosphopyruvate hydratase complex"/>
    <property type="evidence" value="ECO:0007669"/>
    <property type="project" value="InterPro"/>
</dbReference>